<reference evidence="2" key="1">
    <citation type="submission" date="2017-08" db="EMBL/GenBank/DDBJ databases">
        <authorList>
            <person name="Polle J.E."/>
            <person name="Barry K."/>
            <person name="Cushman J."/>
            <person name="Schmutz J."/>
            <person name="Tran D."/>
            <person name="Hathwaick L.T."/>
            <person name="Yim W.C."/>
            <person name="Jenkins J."/>
            <person name="Mckie-Krisberg Z.M."/>
            <person name="Prochnik S."/>
            <person name="Lindquist E."/>
            <person name="Dockter R.B."/>
            <person name="Adam C."/>
            <person name="Molina H."/>
            <person name="Bunkerborg J."/>
            <person name="Jin E."/>
            <person name="Buchheim M."/>
            <person name="Magnuson J."/>
        </authorList>
    </citation>
    <scope>NUCLEOTIDE SEQUENCE</scope>
    <source>
        <strain evidence="2">CCAP 19/18</strain>
    </source>
</reference>
<feature type="repeat" description="RCC1" evidence="1">
    <location>
        <begin position="10"/>
        <end position="91"/>
    </location>
</feature>
<evidence type="ECO:0000313" key="2">
    <source>
        <dbReference type="EMBL" id="KAF5840674.1"/>
    </source>
</evidence>
<dbReference type="Proteomes" id="UP000815325">
    <property type="component" value="Unassembled WGS sequence"/>
</dbReference>
<organism evidence="2 3">
    <name type="scientific">Dunaliella salina</name>
    <name type="common">Green alga</name>
    <name type="synonym">Protococcus salinus</name>
    <dbReference type="NCBI Taxonomy" id="3046"/>
    <lineage>
        <taxon>Eukaryota</taxon>
        <taxon>Viridiplantae</taxon>
        <taxon>Chlorophyta</taxon>
        <taxon>core chlorophytes</taxon>
        <taxon>Chlorophyceae</taxon>
        <taxon>CS clade</taxon>
        <taxon>Chlamydomonadales</taxon>
        <taxon>Dunaliellaceae</taxon>
        <taxon>Dunaliella</taxon>
    </lineage>
</organism>
<evidence type="ECO:0000256" key="1">
    <source>
        <dbReference type="PROSITE-ProRule" id="PRU00235"/>
    </source>
</evidence>
<dbReference type="PRINTS" id="PR00633">
    <property type="entry name" value="RCCNDNSATION"/>
</dbReference>
<dbReference type="EMBL" id="MU069506">
    <property type="protein sequence ID" value="KAF5840674.1"/>
    <property type="molecule type" value="Genomic_DNA"/>
</dbReference>
<dbReference type="PANTHER" id="PTHR45982:SF1">
    <property type="entry name" value="REGULATOR OF CHROMOSOME CONDENSATION"/>
    <property type="match status" value="1"/>
</dbReference>
<sequence>MHTVALSNTGEVWTWGVNDEGALGRKTLGTAWEAYPDEEKADEKVPGRAVLPDGVRMVESLITLLYAPSHPKEEAVKLVAGARHCAILTKNGTVLTWGIGGQGQLGRLPAFDAHSTPPVSELFVPKPVDPHTISIRSTSIATIASGAYSTFVISKSGDVVAWGLNNSCQLAINKGDEQNNIVWEPTKENGSAWLWGSQVNYQLAKGDTDEVGSVL</sequence>
<dbReference type="InterPro" id="IPR009091">
    <property type="entry name" value="RCC1/BLIP-II"/>
</dbReference>
<dbReference type="Gene3D" id="2.130.10.30">
    <property type="entry name" value="Regulator of chromosome condensation 1/beta-lactamase-inhibitor protein II"/>
    <property type="match status" value="1"/>
</dbReference>
<comment type="caution">
    <text evidence="2">The sequence shown here is derived from an EMBL/GenBank/DDBJ whole genome shotgun (WGS) entry which is preliminary data.</text>
</comment>
<dbReference type="PROSITE" id="PS50012">
    <property type="entry name" value="RCC1_3"/>
    <property type="match status" value="2"/>
</dbReference>
<gene>
    <name evidence="2" type="ORF">DUNSADRAFT_15917</name>
</gene>
<name>A0ABQ7H1D7_DUNSA</name>
<dbReference type="PANTHER" id="PTHR45982">
    <property type="entry name" value="REGULATOR OF CHROMOSOME CONDENSATION"/>
    <property type="match status" value="1"/>
</dbReference>
<proteinExistence type="predicted"/>
<accession>A0ABQ7H1D7</accession>
<dbReference type="Pfam" id="PF13540">
    <property type="entry name" value="RCC1_2"/>
    <property type="match status" value="3"/>
</dbReference>
<keyword evidence="3" id="KW-1185">Reference proteome</keyword>
<dbReference type="InterPro" id="IPR000408">
    <property type="entry name" value="Reg_chr_condens"/>
</dbReference>
<dbReference type="SUPFAM" id="SSF50985">
    <property type="entry name" value="RCC1/BLIP-II"/>
    <property type="match status" value="1"/>
</dbReference>
<evidence type="ECO:0000313" key="3">
    <source>
        <dbReference type="Proteomes" id="UP000815325"/>
    </source>
</evidence>
<feature type="repeat" description="RCC1" evidence="1">
    <location>
        <begin position="92"/>
        <end position="156"/>
    </location>
</feature>
<dbReference type="InterPro" id="IPR051553">
    <property type="entry name" value="Ran_GTPase-activating"/>
</dbReference>
<protein>
    <submittedName>
        <fullName evidence="2">Regulator of chromosome condensation 1/beta-lactamase-inhibitor protein II</fullName>
    </submittedName>
</protein>
<dbReference type="PROSITE" id="PS00625">
    <property type="entry name" value="RCC1_1"/>
    <property type="match status" value="1"/>
</dbReference>